<feature type="compositionally biased region" description="Basic and acidic residues" evidence="1">
    <location>
        <begin position="171"/>
        <end position="194"/>
    </location>
</feature>
<feature type="region of interest" description="Disordered" evidence="1">
    <location>
        <begin position="54"/>
        <end position="125"/>
    </location>
</feature>
<protein>
    <submittedName>
        <fullName evidence="3">Uncharacterized protein LOC105055766</fullName>
    </submittedName>
</protein>
<dbReference type="PANTHER" id="PTHR38932">
    <property type="entry name" value="BNAC03G64660D PROTEIN"/>
    <property type="match status" value="1"/>
</dbReference>
<gene>
    <name evidence="3" type="primary">LOC105055766</name>
</gene>
<feature type="region of interest" description="Disordered" evidence="1">
    <location>
        <begin position="1"/>
        <end position="35"/>
    </location>
</feature>
<name>A0A6I9S2F6_ELAGV</name>
<organism evidence="2 3">
    <name type="scientific">Elaeis guineensis var. tenera</name>
    <name type="common">Oil palm</name>
    <dbReference type="NCBI Taxonomy" id="51953"/>
    <lineage>
        <taxon>Eukaryota</taxon>
        <taxon>Viridiplantae</taxon>
        <taxon>Streptophyta</taxon>
        <taxon>Embryophyta</taxon>
        <taxon>Tracheophyta</taxon>
        <taxon>Spermatophyta</taxon>
        <taxon>Magnoliopsida</taxon>
        <taxon>Liliopsida</taxon>
        <taxon>Arecaceae</taxon>
        <taxon>Arecoideae</taxon>
        <taxon>Cocoseae</taxon>
        <taxon>Elaeidinae</taxon>
        <taxon>Elaeis</taxon>
    </lineage>
</organism>
<feature type="compositionally biased region" description="Polar residues" evidence="1">
    <location>
        <begin position="74"/>
        <end position="98"/>
    </location>
</feature>
<dbReference type="KEGG" id="egu:105055766"/>
<dbReference type="PANTHER" id="PTHR38932:SF1">
    <property type="entry name" value="DUF4005 DOMAIN-CONTAINING PROTEIN"/>
    <property type="match status" value="1"/>
</dbReference>
<accession>A0A6I9S2F6</accession>
<feature type="compositionally biased region" description="Basic and acidic residues" evidence="1">
    <location>
        <begin position="1"/>
        <end position="23"/>
    </location>
</feature>
<feature type="region of interest" description="Disordered" evidence="1">
    <location>
        <begin position="155"/>
        <end position="202"/>
    </location>
</feature>
<keyword evidence="2" id="KW-1185">Reference proteome</keyword>
<proteinExistence type="predicted"/>
<reference evidence="3" key="1">
    <citation type="submission" date="2025-08" db="UniProtKB">
        <authorList>
            <consortium name="RefSeq"/>
        </authorList>
    </citation>
    <scope>IDENTIFICATION</scope>
</reference>
<evidence type="ECO:0000313" key="2">
    <source>
        <dbReference type="Proteomes" id="UP000504607"/>
    </source>
</evidence>
<evidence type="ECO:0000256" key="1">
    <source>
        <dbReference type="SAM" id="MobiDB-lite"/>
    </source>
</evidence>
<sequence length="202" mass="22715">MYPQLKVREQEDTNTMQEDRQQEDTNTMQEEATSYLPRVIESFSVEVLSLSRAPTSNHGKMSENDHSLSHAKISKSQPKNLPASSRYTSKGKNSQSAVEDNRTNIRASSIPRPRAVLSSPDNDDIIGNQNRLIKERHTLLKRQSLYQNIQAQGKLGHRNARVASPLGTRKVAKESGDNSHTKERKLGSEVDAPKQRSTIRRG</sequence>
<dbReference type="AlphaFoldDB" id="A0A6I9S2F6"/>
<dbReference type="RefSeq" id="XP_010936041.1">
    <property type="nucleotide sequence ID" value="XM_010937739.3"/>
</dbReference>
<dbReference type="GeneID" id="105055766"/>
<dbReference type="Proteomes" id="UP000504607">
    <property type="component" value="Chromosome 12"/>
</dbReference>
<dbReference type="OrthoDB" id="1867172at2759"/>
<evidence type="ECO:0000313" key="3">
    <source>
        <dbReference type="RefSeq" id="XP_010936041.1"/>
    </source>
</evidence>
<dbReference type="InParanoid" id="A0A6I9S2F6"/>